<dbReference type="PANTHER" id="PTHR45982">
    <property type="entry name" value="REGULATOR OF CHROMOSOME CONDENSATION"/>
    <property type="match status" value="1"/>
</dbReference>
<proteinExistence type="predicted"/>
<organism evidence="1 2">
    <name type="scientific">Pseudomonas lijiangensis</name>
    <dbReference type="NCBI Taxonomy" id="2995658"/>
    <lineage>
        <taxon>Bacteria</taxon>
        <taxon>Pseudomonadati</taxon>
        <taxon>Pseudomonadota</taxon>
        <taxon>Gammaproteobacteria</taxon>
        <taxon>Pseudomonadales</taxon>
        <taxon>Pseudomonadaceae</taxon>
        <taxon>Pseudomonas</taxon>
    </lineage>
</organism>
<sequence length="1685" mass="178555">MDNTLVPEASQEPDTPEPLRFFVSTHDLPPDKGSQISLALDNVMRISTYIPAEKLENGVEMLIGKAVQGAFSLLIPVELEIPGRTGPIPSGEWGINIGAAQDNFPLHGLQLYIPHWSQMSEGDNVKVLLDNTIVVTENIEAGEVDQRVTTFINAARLTPGSHKLHYRLTRLGNVPEDSAETPVFVKLDRPGGEDMDEDVPGHSELRFSLPQEIINDGVDADAAKAGVEATIEPYPNMTENDEIRLSWGGQFLNHTVLATEVGKPVVMTVDEATILAAGDSGDDGLAVTFEVYDIVQNRSEDWSAETRIIVDTGNSRLEAIIVKEAINSVLDLDSLGTAPVTAQIIATKPDFIIGDKIVVKLTGTTVEGDPVLYEAPELPVTALPKVLEQTVPNALIRQLAKSQAIFTYRVVHADSSESLSRGAFITVIGEATRMAEPIAVDAVQGAIDPDLASTRIQIPWDISMAAGDQIILKWIGTRPDMTIYDPQLTPHNITNGEQDSELPITMRVPGTHLKAIEGGTLELYYVLAKDMNGTIVQRESAHATRLNIGEPRAELPAPNVFGIVDGVMDPQMTDTTLTVAVYPGMELGDYVHYLWKGSVSGETTDWIKITTFTLNKPVVFDISGSHIAPNDGGTVEASCWVIHVGSNRRSDSEILSFKVGSEQQVSLPEPSVPGSEDGLLGLEEIPSGARLIVPHWDGMVAGDYLIVTWQDDKGTAPYILEKNITGIMVGKDVVFTVPLDEVRKSVDARVTVTYVVTPLSGDDQPSLPLAFDVKTAPLPAPVIDEADGLLLDPNNALNGAHVRIGAEAKLKTGDSVTLVWAGQPGGGSVTPTKPVTADGVLLIDIAYATVLANDGHQVDLSYMIKRQDSSMEGPSPLATYDVETSQGAGVLKVMGARFNRSSYRSSATPRWISAMHVTTGAPLMADWQYEGDSTWGQGTTWRDTRPDLILRVRSQGDLLTLNPANIIGNGNDTTTSGDAALVAHRDTGDVIGWGNASYGASIPATIITMDDIVEVSCTRSAFAARRTNNHVVVWGNTSEGGSQGSVPSDNFVSVSSNGVSFAGIKTSGSVVAWGDVTYGGSVPAPIAGLTDISLVVGAGLAFAALRRTGQVVAWGHESFGGAVPGDIAALTDIVEVSGNYSAFAAMRANRRVVAWGNPANGGTVPADIAALTDIRELGSSSAQAFTLIRTTGQVMAWGSVSHGGTVPGDIASLRDIQEVSSTWQAFAARRSNGRVVAWGTATHGGTVPQDIATLTDIVQVVGNAKAFAALRRNGTVVAWGDATLGGNTASVVTELTNVQAVYANSQSFVALTSDGRVVTWGVAGGGGDSSSVQGLLRGNVSYLATAASRGRAVTARRSSEKLVSEFSSIGALQTTAAWAKPVIDEAENDMLDPGTDPDRAIVTHIPPGALKYLDKVSLYVGEELIDYITVGRNGPGPGIDFEVPASVFQNVEETTVRVWYGVTPAGATDEEPSDELLLTLSAGFEADATLDLSTKNYVVAEHELPANPPAFAQITRAADWGTGPYTYSSSDDSVATVDADGTATARTNGSCTISARDSTGETRAYSLTVSGIKVVHFLTGSTDWAGMQSVCTAAGVDPITVAQFKQLWTQYSDNLPVSTYLGWLDYPFWTADALGGGTYWTYDLSGNDVDENASSSDASLPLQAVGVSSTAAQLATYRSREKTSQ</sequence>
<name>A0ABX8HM57_9PSED</name>
<dbReference type="EMBL" id="CP076668">
    <property type="protein sequence ID" value="QWU81739.1"/>
    <property type="molecule type" value="Genomic_DNA"/>
</dbReference>
<dbReference type="InterPro" id="IPR051553">
    <property type="entry name" value="Ran_GTPase-activating"/>
</dbReference>
<evidence type="ECO:0000313" key="2">
    <source>
        <dbReference type="Proteomes" id="UP000683401"/>
    </source>
</evidence>
<dbReference type="PANTHER" id="PTHR45982:SF1">
    <property type="entry name" value="REGULATOR OF CHROMOSOME CONDENSATION"/>
    <property type="match status" value="1"/>
</dbReference>
<dbReference type="RefSeq" id="WP_216703691.1">
    <property type="nucleotide sequence ID" value="NZ_CP076668.1"/>
</dbReference>
<dbReference type="Pfam" id="PF26182">
    <property type="entry name" value="Ig_NUP210_5th"/>
    <property type="match status" value="1"/>
</dbReference>
<keyword evidence="2" id="KW-1185">Reference proteome</keyword>
<dbReference type="Proteomes" id="UP000683401">
    <property type="component" value="Chromosome"/>
</dbReference>
<evidence type="ECO:0000313" key="1">
    <source>
        <dbReference type="EMBL" id="QWU81739.1"/>
    </source>
</evidence>
<accession>A0ABX8HM57</accession>
<gene>
    <name evidence="1" type="ORF">KQP88_16985</name>
</gene>
<protein>
    <submittedName>
        <fullName evidence="1">Ig-like domain-containing protein</fullName>
    </submittedName>
</protein>
<reference evidence="2" key="1">
    <citation type="submission" date="2021-06" db="EMBL/GenBank/DDBJ databases">
        <title>Identification of Pseudomonas cichorii causing bacterial leaf black spot of flue-cured tobacco, a new disease in China.</title>
        <authorList>
            <person name="Lu C.-H."/>
        </authorList>
    </citation>
    <scope>NUCLEOTIDE SEQUENCE [LARGE SCALE GENOMIC DNA]</scope>
    <source>
        <strain evidence="2">LJ2</strain>
    </source>
</reference>